<feature type="transmembrane region" description="Helical" evidence="1">
    <location>
        <begin position="7"/>
        <end position="27"/>
    </location>
</feature>
<keyword evidence="3" id="KW-1185">Reference proteome</keyword>
<sequence length="404" mass="45078">MEAHIELTWLTASLIGLIILLAVYFHIAAFQPRTVNHAPTLLTSIGIFGTFLGIALGLKDFDTTDIQASVPMLIEGLKTAFWSSIAGLSAALTIKARFVLSKPSRAETTHYQTQLELLGEIRDVTQLQGNNLQQSIVVMHEELKQAIVQLQCIYEQHQQALTTKQTQALQASLRELMIEFNEKIEVQYGENFQALNKAVGRMLEWQQVTQQQLDEFVAQQKVSQQIMNEATAAHERVVTQTGVFAQVSGALEQLLGGLEQQAKGLEDYLKLLATIVNSASSGLPKLEERIISLTSGLADTLTMNQQQMKHLLTETAKDLVLEHQGLVSQLQHYQHVLDKQGESLVTLSEKHWQQLDDLLTTQLNKSLETFGYQLTALSEKFVSDYAPLTEKLRKIITIAEAMDA</sequence>
<name>A0A4P9VMR0_9GAMM</name>
<reference evidence="2 3" key="1">
    <citation type="submission" date="2017-04" db="EMBL/GenBank/DDBJ databases">
        <title>Draft genome sequence of Zooshikella ganghwensis VG4 isolated from Red Sea sediments.</title>
        <authorList>
            <person name="Rehman Z."/>
            <person name="Alam I."/>
            <person name="Kamau A."/>
            <person name="Bajic V."/>
            <person name="Leiknes T."/>
        </authorList>
    </citation>
    <scope>NUCLEOTIDE SEQUENCE [LARGE SCALE GENOMIC DNA]</scope>
    <source>
        <strain evidence="2 3">VG4</strain>
    </source>
</reference>
<accession>A0A4P9VMR0</accession>
<keyword evidence="1" id="KW-1133">Transmembrane helix</keyword>
<evidence type="ECO:0000256" key="1">
    <source>
        <dbReference type="SAM" id="Phobius"/>
    </source>
</evidence>
<organism evidence="2 3">
    <name type="scientific">Zooshikella ganghwensis</name>
    <dbReference type="NCBI Taxonomy" id="202772"/>
    <lineage>
        <taxon>Bacteria</taxon>
        <taxon>Pseudomonadati</taxon>
        <taxon>Pseudomonadota</taxon>
        <taxon>Gammaproteobacteria</taxon>
        <taxon>Oceanospirillales</taxon>
        <taxon>Zooshikellaceae</taxon>
        <taxon>Zooshikella</taxon>
    </lineage>
</organism>
<evidence type="ECO:0000313" key="2">
    <source>
        <dbReference type="EMBL" id="RDH44698.1"/>
    </source>
</evidence>
<comment type="caution">
    <text evidence="2">The sequence shown here is derived from an EMBL/GenBank/DDBJ whole genome shotgun (WGS) entry which is preliminary data.</text>
</comment>
<dbReference type="AlphaFoldDB" id="A0A4P9VMR0"/>
<keyword evidence="1" id="KW-0472">Membrane</keyword>
<evidence type="ECO:0008006" key="4">
    <source>
        <dbReference type="Google" id="ProtNLM"/>
    </source>
</evidence>
<gene>
    <name evidence="2" type="ORF">B9G39_15355</name>
</gene>
<dbReference type="RefSeq" id="WP_094787799.1">
    <property type="nucleotide sequence ID" value="NZ_NDXW01000001.1"/>
</dbReference>
<dbReference type="EMBL" id="NDXW01000001">
    <property type="protein sequence ID" value="RDH44698.1"/>
    <property type="molecule type" value="Genomic_DNA"/>
</dbReference>
<feature type="transmembrane region" description="Helical" evidence="1">
    <location>
        <begin position="79"/>
        <end position="100"/>
    </location>
</feature>
<feature type="transmembrane region" description="Helical" evidence="1">
    <location>
        <begin position="39"/>
        <end position="58"/>
    </location>
</feature>
<keyword evidence="1" id="KW-0812">Transmembrane</keyword>
<dbReference type="Proteomes" id="UP000257039">
    <property type="component" value="Unassembled WGS sequence"/>
</dbReference>
<evidence type="ECO:0000313" key="3">
    <source>
        <dbReference type="Proteomes" id="UP000257039"/>
    </source>
</evidence>
<proteinExistence type="predicted"/>
<protein>
    <recommendedName>
        <fullName evidence="4">MotA/TolQ/ExbB proton channel domain-containing protein</fullName>
    </recommendedName>
</protein>